<dbReference type="OrthoDB" id="423559at2759"/>
<organism evidence="6 7">
    <name type="scientific">Conidiobolus coronatus (strain ATCC 28846 / CBS 209.66 / NRRL 28638)</name>
    <name type="common">Delacroixia coronata</name>
    <dbReference type="NCBI Taxonomy" id="796925"/>
    <lineage>
        <taxon>Eukaryota</taxon>
        <taxon>Fungi</taxon>
        <taxon>Fungi incertae sedis</taxon>
        <taxon>Zoopagomycota</taxon>
        <taxon>Entomophthoromycotina</taxon>
        <taxon>Entomophthoromycetes</taxon>
        <taxon>Entomophthorales</taxon>
        <taxon>Ancylistaceae</taxon>
        <taxon>Conidiobolus</taxon>
    </lineage>
</organism>
<evidence type="ECO:0000256" key="3">
    <source>
        <dbReference type="ARBA" id="ARBA00022840"/>
    </source>
</evidence>
<dbReference type="Gene3D" id="3.40.50.10810">
    <property type="entry name" value="Tandem AAA-ATPase domain"/>
    <property type="match status" value="1"/>
</dbReference>
<dbReference type="PROSITE" id="PS51192">
    <property type="entry name" value="HELICASE_ATP_BIND_1"/>
    <property type="match status" value="1"/>
</dbReference>
<reference evidence="6 7" key="1">
    <citation type="journal article" date="2015" name="Genome Biol. Evol.">
        <title>Phylogenomic analyses indicate that early fungi evolved digesting cell walls of algal ancestors of land plants.</title>
        <authorList>
            <person name="Chang Y."/>
            <person name="Wang S."/>
            <person name="Sekimoto S."/>
            <person name="Aerts A.L."/>
            <person name="Choi C."/>
            <person name="Clum A."/>
            <person name="LaButti K.M."/>
            <person name="Lindquist E.A."/>
            <person name="Yee Ngan C."/>
            <person name="Ohm R.A."/>
            <person name="Salamov A.A."/>
            <person name="Grigoriev I.V."/>
            <person name="Spatafora J.W."/>
            <person name="Berbee M.L."/>
        </authorList>
    </citation>
    <scope>NUCLEOTIDE SEQUENCE [LARGE SCALE GENOMIC DNA]</scope>
    <source>
        <strain evidence="6 7">NRRL 28638</strain>
    </source>
</reference>
<dbReference type="InterPro" id="IPR014001">
    <property type="entry name" value="Helicase_ATP-bd"/>
</dbReference>
<evidence type="ECO:0000313" key="6">
    <source>
        <dbReference type="EMBL" id="KXN75055.1"/>
    </source>
</evidence>
<evidence type="ECO:0000259" key="4">
    <source>
        <dbReference type="PROSITE" id="PS51192"/>
    </source>
</evidence>
<proteinExistence type="predicted"/>
<evidence type="ECO:0000256" key="1">
    <source>
        <dbReference type="ARBA" id="ARBA00022741"/>
    </source>
</evidence>
<gene>
    <name evidence="6" type="ORF">CONCODRAFT_33976</name>
</gene>
<dbReference type="PANTHER" id="PTHR45626">
    <property type="entry name" value="TRANSCRIPTION TERMINATION FACTOR 2-RELATED"/>
    <property type="match status" value="1"/>
</dbReference>
<keyword evidence="7" id="KW-1185">Reference proteome</keyword>
<feature type="domain" description="Helicase ATP-binding" evidence="4">
    <location>
        <begin position="27"/>
        <end position="215"/>
    </location>
</feature>
<protein>
    <recommendedName>
        <fullName evidence="8">P-loop containing nucleoside triphosphate hydrolase protein</fullName>
    </recommendedName>
</protein>
<evidence type="ECO:0008006" key="8">
    <source>
        <dbReference type="Google" id="ProtNLM"/>
    </source>
</evidence>
<dbReference type="CDD" id="cd18793">
    <property type="entry name" value="SF2_C_SNF"/>
    <property type="match status" value="1"/>
</dbReference>
<dbReference type="EMBL" id="KQ964418">
    <property type="protein sequence ID" value="KXN75055.1"/>
    <property type="molecule type" value="Genomic_DNA"/>
</dbReference>
<dbReference type="Proteomes" id="UP000070444">
    <property type="component" value="Unassembled WGS sequence"/>
</dbReference>
<dbReference type="AlphaFoldDB" id="A0A137PJA1"/>
<dbReference type="InterPro" id="IPR050628">
    <property type="entry name" value="SNF2_RAD54_helicase_TF"/>
</dbReference>
<keyword evidence="1" id="KW-0547">Nucleotide-binding</keyword>
<dbReference type="PROSITE" id="PS51194">
    <property type="entry name" value="HELICASE_CTER"/>
    <property type="match status" value="1"/>
</dbReference>
<keyword evidence="2" id="KW-0378">Hydrolase</keyword>
<dbReference type="Pfam" id="PF00176">
    <property type="entry name" value="SNF2-rel_dom"/>
    <property type="match status" value="1"/>
</dbReference>
<dbReference type="GO" id="GO:0005524">
    <property type="term" value="F:ATP binding"/>
    <property type="evidence" value="ECO:0007669"/>
    <property type="project" value="UniProtKB-KW"/>
</dbReference>
<dbReference type="Gene3D" id="3.40.50.300">
    <property type="entry name" value="P-loop containing nucleotide triphosphate hydrolases"/>
    <property type="match status" value="1"/>
</dbReference>
<dbReference type="InterPro" id="IPR027417">
    <property type="entry name" value="P-loop_NTPase"/>
</dbReference>
<dbReference type="SMART" id="SM00490">
    <property type="entry name" value="HELICc"/>
    <property type="match status" value="1"/>
</dbReference>
<dbReference type="GO" id="GO:0006281">
    <property type="term" value="P:DNA repair"/>
    <property type="evidence" value="ECO:0007669"/>
    <property type="project" value="TreeGrafter"/>
</dbReference>
<dbReference type="InterPro" id="IPR000330">
    <property type="entry name" value="SNF2_N"/>
</dbReference>
<dbReference type="SMART" id="SM00487">
    <property type="entry name" value="DEXDc"/>
    <property type="match status" value="1"/>
</dbReference>
<evidence type="ECO:0000313" key="7">
    <source>
        <dbReference type="Proteomes" id="UP000070444"/>
    </source>
</evidence>
<dbReference type="InterPro" id="IPR001650">
    <property type="entry name" value="Helicase_C-like"/>
</dbReference>
<name>A0A137PJA1_CONC2</name>
<dbReference type="Pfam" id="PF00271">
    <property type="entry name" value="Helicase_C"/>
    <property type="match status" value="1"/>
</dbReference>
<feature type="domain" description="Helicase C-terminal" evidence="5">
    <location>
        <begin position="376"/>
        <end position="519"/>
    </location>
</feature>
<dbReference type="InterPro" id="IPR049730">
    <property type="entry name" value="SNF2/RAD54-like_C"/>
</dbReference>
<dbReference type="GO" id="GO:0008094">
    <property type="term" value="F:ATP-dependent activity, acting on DNA"/>
    <property type="evidence" value="ECO:0007669"/>
    <property type="project" value="TreeGrafter"/>
</dbReference>
<dbReference type="OMA" id="NEVPQNP"/>
<dbReference type="STRING" id="796925.A0A137PJA1"/>
<dbReference type="CDD" id="cd18008">
    <property type="entry name" value="DEXDc_SHPRH-like"/>
    <property type="match status" value="1"/>
</dbReference>
<keyword evidence="3" id="KW-0067">ATP-binding</keyword>
<evidence type="ECO:0000256" key="2">
    <source>
        <dbReference type="ARBA" id="ARBA00022801"/>
    </source>
</evidence>
<dbReference type="GO" id="GO:0016787">
    <property type="term" value="F:hydrolase activity"/>
    <property type="evidence" value="ECO:0007669"/>
    <property type="project" value="UniProtKB-KW"/>
</dbReference>
<sequence length="519" mass="60148">MRTEVTPSNLKVDLLDHQVKGVHWMMAQEKSDARGGILADDMGLGKTLQTICLLLNHRPSKKTRLPTLIVLPVSLINQWQKEIRNKTQRGLNSKTLSIFIHHGKTKAKTSKKFVNYDIVLTTYNQVAEEFAPKIKERKNSKERSEKRVRTIHGPLHRTAFYRVVLDEAQYIKNEKAKSSRGCCNLKAKYRWCLSGTPLQNNTAEAYSLIKFLRAKPYYYYNLFQAHIDSYTKGMQSEIGLKRLHLFLQTIMLRRTKTSQLLGKPLLELPARNIHEVKVQFSEYEREAYDSLASKCIEKFKYLLKSNEIRSNFTYILVLLLRMRQACCHLKLVHDAIKNTDNDDLNEWNDDSVILQQQADKDLGLDEENSSATNSAKVKALITKLNEINEANSKSKVIIFSQFTKMLDIIERKLESKRIGHTRLDGSMNIDQRNYAIEKLQKDPRITVLLISLKAGSVGLNLNFANYVILMDLWWNPMVEEQAIDRVHRIGQKNEVNIFRITVENTIEDRILNLQERKVM</sequence>
<dbReference type="InterPro" id="IPR038718">
    <property type="entry name" value="SNF2-like_sf"/>
</dbReference>
<dbReference type="SUPFAM" id="SSF52540">
    <property type="entry name" value="P-loop containing nucleoside triphosphate hydrolases"/>
    <property type="match status" value="2"/>
</dbReference>
<dbReference type="GO" id="GO:0005634">
    <property type="term" value="C:nucleus"/>
    <property type="evidence" value="ECO:0007669"/>
    <property type="project" value="TreeGrafter"/>
</dbReference>
<accession>A0A137PJA1</accession>
<evidence type="ECO:0000259" key="5">
    <source>
        <dbReference type="PROSITE" id="PS51194"/>
    </source>
</evidence>